<dbReference type="RefSeq" id="WP_245709109.1">
    <property type="nucleotide sequence ID" value="NZ_FNAB01000001.1"/>
</dbReference>
<evidence type="ECO:0000313" key="2">
    <source>
        <dbReference type="Proteomes" id="UP000199417"/>
    </source>
</evidence>
<organism evidence="1 2">
    <name type="scientific">Rhodococcus tukisamuensis</name>
    <dbReference type="NCBI Taxonomy" id="168276"/>
    <lineage>
        <taxon>Bacteria</taxon>
        <taxon>Bacillati</taxon>
        <taxon>Actinomycetota</taxon>
        <taxon>Actinomycetes</taxon>
        <taxon>Mycobacteriales</taxon>
        <taxon>Nocardiaceae</taxon>
        <taxon>Rhodococcus</taxon>
    </lineage>
</organism>
<name>A0A1G6N3F6_9NOCA</name>
<proteinExistence type="predicted"/>
<sequence length="118" mass="12048">MTVEAALALASITVVVVLCLGAILAVSAHVRCVDAARESARLVARGDRDEAVPAALRMAPRGARVELREESGYVTATVTTTVALLPLVRISADAVAALEELASADTDTGPGREPGGGR</sequence>
<dbReference type="Proteomes" id="UP000199417">
    <property type="component" value="Unassembled WGS sequence"/>
</dbReference>
<evidence type="ECO:0000313" key="1">
    <source>
        <dbReference type="EMBL" id="SDC62378.1"/>
    </source>
</evidence>
<reference evidence="1 2" key="1">
    <citation type="submission" date="2016-10" db="EMBL/GenBank/DDBJ databases">
        <authorList>
            <person name="de Groot N.N."/>
        </authorList>
    </citation>
    <scope>NUCLEOTIDE SEQUENCE [LARGE SCALE GENOMIC DNA]</scope>
    <source>
        <strain evidence="1 2">JCM 11308</strain>
    </source>
</reference>
<dbReference type="STRING" id="168276.SAMN05444580_101411"/>
<protein>
    <recommendedName>
        <fullName evidence="3">Pilus assembly protein TadE</fullName>
    </recommendedName>
</protein>
<dbReference type="InterPro" id="IPR049790">
    <property type="entry name" value="Rv3655c/TadE"/>
</dbReference>
<accession>A0A1G6N3F6</accession>
<dbReference type="AlphaFoldDB" id="A0A1G6N3F6"/>
<evidence type="ECO:0008006" key="3">
    <source>
        <dbReference type="Google" id="ProtNLM"/>
    </source>
</evidence>
<gene>
    <name evidence="1" type="ORF">SAMN05444580_101411</name>
</gene>
<keyword evidence="2" id="KW-1185">Reference proteome</keyword>
<dbReference type="NCBIfam" id="NF041390">
    <property type="entry name" value="TadE_Rv3655c"/>
    <property type="match status" value="1"/>
</dbReference>
<dbReference type="EMBL" id="FNAB01000001">
    <property type="protein sequence ID" value="SDC62378.1"/>
    <property type="molecule type" value="Genomic_DNA"/>
</dbReference>